<feature type="compositionally biased region" description="Polar residues" evidence="1">
    <location>
        <begin position="58"/>
        <end position="74"/>
    </location>
</feature>
<protein>
    <submittedName>
        <fullName evidence="2">Uncharacterized protein</fullName>
    </submittedName>
</protein>
<dbReference type="VEuPathDB" id="TriTrypDB:LDHU3_36.7600"/>
<feature type="compositionally biased region" description="Gly residues" evidence="1">
    <location>
        <begin position="643"/>
        <end position="654"/>
    </location>
</feature>
<dbReference type="VEuPathDB" id="TriTrypDB:LdBPK_365720.1"/>
<dbReference type="VEuPathDB" id="TriTrypDB:LdBPK_365730.1"/>
<dbReference type="VEuPathDB" id="TriTrypDB:LdCL_360064700"/>
<feature type="region of interest" description="Disordered" evidence="1">
    <location>
        <begin position="293"/>
        <end position="345"/>
    </location>
</feature>
<dbReference type="Proteomes" id="UP000318821">
    <property type="component" value="Unassembled WGS sequence"/>
</dbReference>
<evidence type="ECO:0000256" key="1">
    <source>
        <dbReference type="SAM" id="MobiDB-lite"/>
    </source>
</evidence>
<organism evidence="2 3">
    <name type="scientific">Leishmania donovani</name>
    <dbReference type="NCBI Taxonomy" id="5661"/>
    <lineage>
        <taxon>Eukaryota</taxon>
        <taxon>Discoba</taxon>
        <taxon>Euglenozoa</taxon>
        <taxon>Kinetoplastea</taxon>
        <taxon>Metakinetoplastina</taxon>
        <taxon>Trypanosomatida</taxon>
        <taxon>Trypanosomatidae</taxon>
        <taxon>Leishmaniinae</taxon>
        <taxon>Leishmania</taxon>
    </lineage>
</organism>
<dbReference type="EMBL" id="RHLD01000001">
    <property type="protein sequence ID" value="TPP49605.1"/>
    <property type="molecule type" value="Genomic_DNA"/>
</dbReference>
<feature type="compositionally biased region" description="Polar residues" evidence="1">
    <location>
        <begin position="322"/>
        <end position="331"/>
    </location>
</feature>
<feature type="region of interest" description="Disordered" evidence="1">
    <location>
        <begin position="640"/>
        <end position="661"/>
    </location>
</feature>
<evidence type="ECO:0000313" key="3">
    <source>
        <dbReference type="Proteomes" id="UP000318821"/>
    </source>
</evidence>
<feature type="region of interest" description="Disordered" evidence="1">
    <location>
        <begin position="58"/>
        <end position="80"/>
    </location>
</feature>
<accession>A0A504XPA2</accession>
<dbReference type="VEuPathDB" id="TriTrypDB:LDHU3_36.7620"/>
<name>A0A504XPA2_LEIDO</name>
<reference evidence="3" key="1">
    <citation type="submission" date="2019-02" db="EMBL/GenBank/DDBJ databases">
        <title>FDA dAtabase for Regulatory Grade micrObial Sequences (FDA-ARGOS): Supporting development and validation of Infectious Disease Dx tests.</title>
        <authorList>
            <person name="Duncan R."/>
            <person name="Fisher C."/>
            <person name="Tallon L."/>
            <person name="Sadzewicz L."/>
            <person name="Sengamalay N."/>
            <person name="Ott S."/>
            <person name="Godinez A."/>
            <person name="Nagaraj S."/>
            <person name="Vavikolanu K."/>
            <person name="Vyas G."/>
            <person name="Nadendla S."/>
            <person name="Aluvathingal J."/>
            <person name="Sichtig H."/>
        </authorList>
    </citation>
    <scope>NUCLEOTIDE SEQUENCE [LARGE SCALE GENOMIC DNA]</scope>
    <source>
        <strain evidence="3">FDAARGOS_360</strain>
    </source>
</reference>
<comment type="caution">
    <text evidence="2">The sequence shown here is derived from an EMBL/GenBank/DDBJ whole genome shotgun (WGS) entry which is preliminary data.</text>
</comment>
<evidence type="ECO:0000313" key="2">
    <source>
        <dbReference type="EMBL" id="TPP49605.1"/>
    </source>
</evidence>
<dbReference type="AlphaFoldDB" id="A0A504XPA2"/>
<dbReference type="VEuPathDB" id="TriTrypDB:LdCL_360064600"/>
<gene>
    <name evidence="2" type="ORF">CGC20_19410</name>
</gene>
<proteinExistence type="predicted"/>
<sequence length="806" mass="86304">MQEETPLASLTAAVPAGRIVARLSATLQQTEQACAELSRLESLLSSLSCGAAELVRASATSVDTGTTETSQVTRNADDRTEEVYPSLEATGEPATCESEVWQTWRSTAEVSSTFHSSGLSTSFSALERSVSDAMVLALPSKLQRITDKLKQLRSTLSGRARRARQRQVLPHVRARWTCEAVRALHQIAHAPLEPEYAEAAKLSVAVSCDSLPSTPQEAHNLGKSGALPGADDAVWWELHAGLHGVLHRTVPSSASSALGKSEEVAEGRLELQRQRLLALLEEMTVWLVDDTPSPSATPLQLAPQYGTARSPSKEGDVRIEGWSNSGSSGVQPNVPVSAAQTTEEASGAVTSADALVAASHVPQPDALHRNPIVSVTASESPAAAAPEKEESSERVHVLVVFDKVFCVCFVPSALRATLKVGELVLCEYTHGENIGTIVADVSTLVAKVMQQHQSTMSLAAVEQAFTPPCERVVRTAGTPVSSVVEGHSSGLFVATTAMCTEKAHSGLPADQRLRRLPCVLRRGTNRDKKRMYFARLRSNDALAAVLRILRSEPLVAQSAEYQVNFACVTIYLGGERSQCGWSAHQFQQLGNTLVDPLRSETVEFRFVCDQHHEELDLTRAITGLGLSEILYAVVADHHKRQSGKGGQGSRGGAAHGAAVNRPGPLIQHSQQQQQAGQLFGGQSSTVTTYTGSSIHAVTNTQPATQSLSLVQVHYPPISQVNPAPGIYWANPAYYYVVSSSQQQQQSVAPQPSSAPQRGPTLLQARALAAPPHVHPPTFVEVPVMNTEGYQAVSYPFVLPSSTTPYS</sequence>